<gene>
    <name evidence="2" type="ORF">BGE01nite_31430</name>
</gene>
<keyword evidence="3" id="KW-1185">Reference proteome</keyword>
<protein>
    <recommendedName>
        <fullName evidence="1">Glycosyltransferase 2-like domain-containing protein</fullName>
    </recommendedName>
</protein>
<dbReference type="EMBL" id="BKAG01000022">
    <property type="protein sequence ID" value="GEP43852.1"/>
    <property type="molecule type" value="Genomic_DNA"/>
</dbReference>
<dbReference type="Pfam" id="PF00535">
    <property type="entry name" value="Glycos_transf_2"/>
    <property type="match status" value="1"/>
</dbReference>
<dbReference type="RefSeq" id="WP_146851415.1">
    <property type="nucleotide sequence ID" value="NZ_BKAG01000022.1"/>
</dbReference>
<sequence>MTEPVRITLAVTARNEERCIAATLRSLVRAAEVANGQGRVVMRLVAILDDCTDNTQNIVRKYFPQVEVMLASGGLVEAQRLVAHERPFVIFCDADVLVDEAAVAALTHAMLEDPALQVAYASKSPLPPERYTLMAAALYCYNRVNGFQTARRYFSGKFFAIRDWQVPTLAELQPRLQSLPQDAFYDYHAGLRVDDIWLSRDILKRHGDHAIREIDAAHIRYHPPETFTGMYRMYLRMTREIERLNVMFPETIPVHQHRGYDRAVERAAPWRDRLLWRVFRIALSLCRVRYKVEKYYYQNIASAPLDAWRPVEETKVLS</sequence>
<evidence type="ECO:0000313" key="2">
    <source>
        <dbReference type="EMBL" id="GEP43852.1"/>
    </source>
</evidence>
<proteinExistence type="predicted"/>
<dbReference type="InterPro" id="IPR029044">
    <property type="entry name" value="Nucleotide-diphossugar_trans"/>
</dbReference>
<dbReference type="SUPFAM" id="SSF53448">
    <property type="entry name" value="Nucleotide-diphospho-sugar transferases"/>
    <property type="match status" value="1"/>
</dbReference>
<feature type="domain" description="Glycosyltransferase 2-like" evidence="1">
    <location>
        <begin position="10"/>
        <end position="123"/>
    </location>
</feature>
<dbReference type="AlphaFoldDB" id="A0A512MAU0"/>
<dbReference type="Proteomes" id="UP000321577">
    <property type="component" value="Unassembled WGS sequence"/>
</dbReference>
<comment type="caution">
    <text evidence="2">The sequence shown here is derived from an EMBL/GenBank/DDBJ whole genome shotgun (WGS) entry which is preliminary data.</text>
</comment>
<evidence type="ECO:0000313" key="3">
    <source>
        <dbReference type="Proteomes" id="UP000321577"/>
    </source>
</evidence>
<reference evidence="2 3" key="1">
    <citation type="submission" date="2019-07" db="EMBL/GenBank/DDBJ databases">
        <title>Whole genome shotgun sequence of Brevifollis gellanilyticus NBRC 108608.</title>
        <authorList>
            <person name="Hosoyama A."/>
            <person name="Uohara A."/>
            <person name="Ohji S."/>
            <person name="Ichikawa N."/>
        </authorList>
    </citation>
    <scope>NUCLEOTIDE SEQUENCE [LARGE SCALE GENOMIC DNA]</scope>
    <source>
        <strain evidence="2 3">NBRC 108608</strain>
    </source>
</reference>
<evidence type="ECO:0000259" key="1">
    <source>
        <dbReference type="Pfam" id="PF00535"/>
    </source>
</evidence>
<dbReference type="InterPro" id="IPR001173">
    <property type="entry name" value="Glyco_trans_2-like"/>
</dbReference>
<dbReference type="Gene3D" id="3.90.550.10">
    <property type="entry name" value="Spore Coat Polysaccharide Biosynthesis Protein SpsA, Chain A"/>
    <property type="match status" value="1"/>
</dbReference>
<name>A0A512MAU0_9BACT</name>
<accession>A0A512MAU0</accession>
<organism evidence="2 3">
    <name type="scientific">Brevifollis gellanilyticus</name>
    <dbReference type="NCBI Taxonomy" id="748831"/>
    <lineage>
        <taxon>Bacteria</taxon>
        <taxon>Pseudomonadati</taxon>
        <taxon>Verrucomicrobiota</taxon>
        <taxon>Verrucomicrobiia</taxon>
        <taxon>Verrucomicrobiales</taxon>
        <taxon>Verrucomicrobiaceae</taxon>
    </lineage>
</organism>
<dbReference type="OrthoDB" id="9777873at2"/>